<keyword evidence="2" id="KW-0328">Glycosyltransferase</keyword>
<dbReference type="PANTHER" id="PTHR43179">
    <property type="entry name" value="RHAMNOSYLTRANSFERASE WBBL"/>
    <property type="match status" value="1"/>
</dbReference>
<dbReference type="OrthoDB" id="9771846at2"/>
<reference evidence="6" key="1">
    <citation type="submission" date="2016-10" db="EMBL/GenBank/DDBJ databases">
        <authorList>
            <person name="Varghese N."/>
            <person name="Submissions S."/>
        </authorList>
    </citation>
    <scope>NUCLEOTIDE SEQUENCE [LARGE SCALE GENOMIC DNA]</scope>
    <source>
        <strain evidence="6">XJ109</strain>
    </source>
</reference>
<dbReference type="InterPro" id="IPR029044">
    <property type="entry name" value="Nucleotide-diphossugar_trans"/>
</dbReference>
<accession>A0A1I4VDZ7</accession>
<dbReference type="Gene3D" id="3.90.550.10">
    <property type="entry name" value="Spore Coat Polysaccharide Biosynthesis Protein SpsA, Chain A"/>
    <property type="match status" value="1"/>
</dbReference>
<keyword evidence="3" id="KW-0808">Transferase</keyword>
<dbReference type="STRING" id="684065.SAMN05421738_10588"/>
<gene>
    <name evidence="5" type="ORF">SAMN05421738_10588</name>
</gene>
<feature type="domain" description="Glycosyltransferase 2-like" evidence="4">
    <location>
        <begin position="5"/>
        <end position="126"/>
    </location>
</feature>
<protein>
    <recommendedName>
        <fullName evidence="4">Glycosyltransferase 2-like domain-containing protein</fullName>
    </recommendedName>
</protein>
<proteinExistence type="inferred from homology"/>
<keyword evidence="6" id="KW-1185">Reference proteome</keyword>
<comment type="similarity">
    <text evidence="1">Belongs to the glycosyltransferase 2 family.</text>
</comment>
<dbReference type="PANTHER" id="PTHR43179:SF12">
    <property type="entry name" value="GALACTOFURANOSYLTRANSFERASE GLFT2"/>
    <property type="match status" value="1"/>
</dbReference>
<dbReference type="Proteomes" id="UP000199149">
    <property type="component" value="Unassembled WGS sequence"/>
</dbReference>
<dbReference type="Pfam" id="PF00535">
    <property type="entry name" value="Glycos_transf_2"/>
    <property type="match status" value="1"/>
</dbReference>
<name>A0A1I4VDZ7_9FLAO</name>
<evidence type="ECO:0000313" key="5">
    <source>
        <dbReference type="EMBL" id="SFM99368.1"/>
    </source>
</evidence>
<dbReference type="AlphaFoldDB" id="A0A1I4VDZ7"/>
<dbReference type="RefSeq" id="WP_092907462.1">
    <property type="nucleotide sequence ID" value="NZ_FOUZ01000005.1"/>
</dbReference>
<evidence type="ECO:0000313" key="6">
    <source>
        <dbReference type="Proteomes" id="UP000199149"/>
    </source>
</evidence>
<sequence>MKTAIAILNWNGEKLLPQFLPSVINNSKNAEIYVIDNASTDNSVQLLKTQFPSIKIIQNNGNYGFAKGYNEGLKHINADYFCLLNSDVEVTENWIEPIEKLLDNNPEIAAVQPKILDYKNKEYFEYAGAGGGFIDKYGYPFCRGRVFSTLEKDNGQYNDTVQIFWATGASLFIRKKDFFEQNGFDEDFFAHMEEIDLCWRLNNANRKVYYCGESTVYHLGGATLQKSNPKKAYLNYRNSLWMNLKNLPKNKLFPMLFTRLSMDGIAAIAFLPTQGFPHLWAVYLSHMHFYGGFFKMYKKRTQNQLKKYSDKALLPVQYFLQKRQYYKDLK</sequence>
<evidence type="ECO:0000259" key="4">
    <source>
        <dbReference type="Pfam" id="PF00535"/>
    </source>
</evidence>
<organism evidence="5 6">
    <name type="scientific">Algoriella xinjiangensis</name>
    <dbReference type="NCBI Taxonomy" id="684065"/>
    <lineage>
        <taxon>Bacteria</taxon>
        <taxon>Pseudomonadati</taxon>
        <taxon>Bacteroidota</taxon>
        <taxon>Flavobacteriia</taxon>
        <taxon>Flavobacteriales</taxon>
        <taxon>Weeksellaceae</taxon>
        <taxon>Algoriella</taxon>
    </lineage>
</organism>
<evidence type="ECO:0000256" key="3">
    <source>
        <dbReference type="ARBA" id="ARBA00022679"/>
    </source>
</evidence>
<dbReference type="GO" id="GO:0016757">
    <property type="term" value="F:glycosyltransferase activity"/>
    <property type="evidence" value="ECO:0007669"/>
    <property type="project" value="UniProtKB-KW"/>
</dbReference>
<evidence type="ECO:0000256" key="1">
    <source>
        <dbReference type="ARBA" id="ARBA00006739"/>
    </source>
</evidence>
<dbReference type="InterPro" id="IPR001173">
    <property type="entry name" value="Glyco_trans_2-like"/>
</dbReference>
<evidence type="ECO:0000256" key="2">
    <source>
        <dbReference type="ARBA" id="ARBA00022676"/>
    </source>
</evidence>
<dbReference type="CDD" id="cd04186">
    <property type="entry name" value="GT_2_like_c"/>
    <property type="match status" value="1"/>
</dbReference>
<dbReference type="SUPFAM" id="SSF53448">
    <property type="entry name" value="Nucleotide-diphospho-sugar transferases"/>
    <property type="match status" value="1"/>
</dbReference>
<dbReference type="EMBL" id="FOUZ01000005">
    <property type="protein sequence ID" value="SFM99368.1"/>
    <property type="molecule type" value="Genomic_DNA"/>
</dbReference>